<protein>
    <submittedName>
        <fullName evidence="1">Uncharacterized protein</fullName>
    </submittedName>
</protein>
<name>A0A9N7MJ54_STRHE</name>
<evidence type="ECO:0000313" key="2">
    <source>
        <dbReference type="Proteomes" id="UP001153555"/>
    </source>
</evidence>
<dbReference type="EMBL" id="CACSLK010002354">
    <property type="protein sequence ID" value="CAA0808124.1"/>
    <property type="molecule type" value="Genomic_DNA"/>
</dbReference>
<comment type="caution">
    <text evidence="1">The sequence shown here is derived from an EMBL/GenBank/DDBJ whole genome shotgun (WGS) entry which is preliminary data.</text>
</comment>
<proteinExistence type="predicted"/>
<organism evidence="1 2">
    <name type="scientific">Striga hermonthica</name>
    <name type="common">Purple witchweed</name>
    <name type="synonym">Buchnera hermonthica</name>
    <dbReference type="NCBI Taxonomy" id="68872"/>
    <lineage>
        <taxon>Eukaryota</taxon>
        <taxon>Viridiplantae</taxon>
        <taxon>Streptophyta</taxon>
        <taxon>Embryophyta</taxon>
        <taxon>Tracheophyta</taxon>
        <taxon>Spermatophyta</taxon>
        <taxon>Magnoliopsida</taxon>
        <taxon>eudicotyledons</taxon>
        <taxon>Gunneridae</taxon>
        <taxon>Pentapetalae</taxon>
        <taxon>asterids</taxon>
        <taxon>lamiids</taxon>
        <taxon>Lamiales</taxon>
        <taxon>Orobanchaceae</taxon>
        <taxon>Buchnereae</taxon>
        <taxon>Striga</taxon>
    </lineage>
</organism>
<sequence>RASPEPGPRLVPPPPAAPVRDQAFSVSQFCEYHPATFNGQGDPRLVDEWLRSLDMIFE</sequence>
<feature type="non-terminal residue" evidence="1">
    <location>
        <position position="58"/>
    </location>
</feature>
<dbReference type="OrthoDB" id="911683at2759"/>
<gene>
    <name evidence="1" type="ORF">SHERM_10513</name>
</gene>
<feature type="non-terminal residue" evidence="1">
    <location>
        <position position="1"/>
    </location>
</feature>
<keyword evidence="2" id="KW-1185">Reference proteome</keyword>
<accession>A0A9N7MJ54</accession>
<evidence type="ECO:0000313" key="1">
    <source>
        <dbReference type="EMBL" id="CAA0808124.1"/>
    </source>
</evidence>
<dbReference type="Proteomes" id="UP001153555">
    <property type="component" value="Unassembled WGS sequence"/>
</dbReference>
<dbReference type="AlphaFoldDB" id="A0A9N7MJ54"/>
<reference evidence="1" key="1">
    <citation type="submission" date="2019-12" db="EMBL/GenBank/DDBJ databases">
        <authorList>
            <person name="Scholes J."/>
        </authorList>
    </citation>
    <scope>NUCLEOTIDE SEQUENCE</scope>
</reference>